<comment type="caution">
    <text evidence="2">The sequence shown here is derived from an EMBL/GenBank/DDBJ whole genome shotgun (WGS) entry which is preliminary data.</text>
</comment>
<feature type="domain" description="Endonuclease/exonuclease/phosphatase" evidence="1">
    <location>
        <begin position="103"/>
        <end position="225"/>
    </location>
</feature>
<evidence type="ECO:0000313" key="3">
    <source>
        <dbReference type="Proteomes" id="UP001627154"/>
    </source>
</evidence>
<dbReference type="InterPro" id="IPR036691">
    <property type="entry name" value="Endo/exonu/phosph_ase_sf"/>
</dbReference>
<dbReference type="AlphaFoldDB" id="A0ABD2XNX3"/>
<reference evidence="2 3" key="1">
    <citation type="journal article" date="2024" name="bioRxiv">
        <title>A reference genome for Trichogramma kaykai: A tiny desert-dwelling parasitoid wasp with competing sex-ratio distorters.</title>
        <authorList>
            <person name="Culotta J."/>
            <person name="Lindsey A.R."/>
        </authorList>
    </citation>
    <scope>NUCLEOTIDE SEQUENCE [LARGE SCALE GENOMIC DNA]</scope>
    <source>
        <strain evidence="2 3">KSX58</strain>
    </source>
</reference>
<organism evidence="2 3">
    <name type="scientific">Trichogramma kaykai</name>
    <dbReference type="NCBI Taxonomy" id="54128"/>
    <lineage>
        <taxon>Eukaryota</taxon>
        <taxon>Metazoa</taxon>
        <taxon>Ecdysozoa</taxon>
        <taxon>Arthropoda</taxon>
        <taxon>Hexapoda</taxon>
        <taxon>Insecta</taxon>
        <taxon>Pterygota</taxon>
        <taxon>Neoptera</taxon>
        <taxon>Endopterygota</taxon>
        <taxon>Hymenoptera</taxon>
        <taxon>Apocrita</taxon>
        <taxon>Proctotrupomorpha</taxon>
        <taxon>Chalcidoidea</taxon>
        <taxon>Trichogrammatidae</taxon>
        <taxon>Trichogramma</taxon>
    </lineage>
</organism>
<sequence length="435" mass="50510">MDNSGLKILQWNARGIKCKTEAVKLFINYDTVVIFESFLNEHNHYTLQGFNAVRFDRACNSKGGILFSVKSNIMYDTLELGLNDLEQIEIAAITIDTYPEPTNIIAYYRSPTHKAGMSISSWRDEWHAVIDKVNNINQLFFLGDFNAHHPWWGSKKVCAYGQTMFDEIDVDKIALLNDGSAIHVSLTNGMYETSCIDLTFISINLLLDTQWRVLDDSWGSDHFPIEICYNVFIQTQIKIDYRYNLKKINWDFFNTQLAENKYIFNGLNYLNANAIDRYNIFISTLDTCIRNSLPTANNTGNQGNCTHNIKRTKKPNARCIWWNDECDKAIRVRRATLKSLKYQCSLDKFIEYKKIVATTRRTLKQVKKESFENFCESINKKTSLSKIWAKIKMFKNGFNRPISLSSNKLAQSNAETPFYRFVPQRTLRFCPIQTF</sequence>
<name>A0ABD2XNX3_9HYME</name>
<accession>A0ABD2XNX3</accession>
<evidence type="ECO:0000259" key="1">
    <source>
        <dbReference type="Pfam" id="PF14529"/>
    </source>
</evidence>
<keyword evidence="3" id="KW-1185">Reference proteome</keyword>
<evidence type="ECO:0000313" key="2">
    <source>
        <dbReference type="EMBL" id="KAL3407153.1"/>
    </source>
</evidence>
<dbReference type="SUPFAM" id="SSF56219">
    <property type="entry name" value="DNase I-like"/>
    <property type="match status" value="1"/>
</dbReference>
<protein>
    <recommendedName>
        <fullName evidence="1">Endonuclease/exonuclease/phosphatase domain-containing protein</fullName>
    </recommendedName>
</protein>
<dbReference type="PANTHER" id="PTHR33273:SF4">
    <property type="entry name" value="ENDONUCLEASE_EXONUCLEASE_PHOSPHATASE DOMAIN-CONTAINING PROTEIN"/>
    <property type="match status" value="1"/>
</dbReference>
<dbReference type="Gene3D" id="3.60.10.10">
    <property type="entry name" value="Endonuclease/exonuclease/phosphatase"/>
    <property type="match status" value="1"/>
</dbReference>
<dbReference type="PANTHER" id="PTHR33273">
    <property type="entry name" value="DOMAIN-CONTAINING PROTEIN, PUTATIVE-RELATED"/>
    <property type="match status" value="1"/>
</dbReference>
<dbReference type="Proteomes" id="UP001627154">
    <property type="component" value="Unassembled WGS sequence"/>
</dbReference>
<dbReference type="EMBL" id="JBJJXI010000015">
    <property type="protein sequence ID" value="KAL3407153.1"/>
    <property type="molecule type" value="Genomic_DNA"/>
</dbReference>
<gene>
    <name evidence="2" type="ORF">TKK_000700</name>
</gene>
<dbReference type="InterPro" id="IPR005135">
    <property type="entry name" value="Endo/exonuclease/phosphatase"/>
</dbReference>
<proteinExistence type="predicted"/>
<dbReference type="Pfam" id="PF14529">
    <property type="entry name" value="Exo_endo_phos_2"/>
    <property type="match status" value="1"/>
</dbReference>